<comment type="subcellular location">
    <subcellularLocation>
        <location evidence="5">Mitochondrion inner membrane</location>
    </subcellularLocation>
</comment>
<evidence type="ECO:0000256" key="1">
    <source>
        <dbReference type="ARBA" id="ARBA00004858"/>
    </source>
</evidence>
<dbReference type="AlphaFoldDB" id="A0A1S6KMF4"/>
<name>A0A1S6KMF4_SCHMD</name>
<dbReference type="PANTHER" id="PTHR10488">
    <property type="entry name" value="GLYCINE AMIDINOTRANSFERASE, MITOCHONDRIAL"/>
    <property type="match status" value="1"/>
</dbReference>
<dbReference type="EMBL" id="KY348647">
    <property type="protein sequence ID" value="AQT19752.1"/>
    <property type="molecule type" value="mRNA"/>
</dbReference>
<dbReference type="GO" id="GO:0005743">
    <property type="term" value="C:mitochondrial inner membrane"/>
    <property type="evidence" value="ECO:0007669"/>
    <property type="project" value="UniProtKB-SubCell"/>
</dbReference>
<evidence type="ECO:0000256" key="3">
    <source>
        <dbReference type="ARBA" id="ARBA00022679"/>
    </source>
</evidence>
<evidence type="ECO:0000256" key="4">
    <source>
        <dbReference type="PIRSR" id="PIRSR633195-1"/>
    </source>
</evidence>
<comment type="pathway">
    <text evidence="1 5">Amine and polyamine biosynthesis; creatine biosynthesis; creatine from L-arginine and glycine: step 1/2.</text>
</comment>
<comment type="similarity">
    <text evidence="2 5">Belongs to the amidinotransferase family.</text>
</comment>
<feature type="active site" evidence="4">
    <location>
        <position position="278"/>
    </location>
</feature>
<keyword evidence="3 5" id="KW-0808">Transferase</keyword>
<dbReference type="GO" id="GO:0015068">
    <property type="term" value="F:glycine amidinotransferase activity"/>
    <property type="evidence" value="ECO:0007669"/>
    <property type="project" value="UniProtKB-UniRule"/>
</dbReference>
<feature type="active site" description="Amidino-cysteine intermediate" evidence="4">
    <location>
        <position position="382"/>
    </location>
</feature>
<comment type="subunit">
    <text evidence="5">Homodimer.</text>
</comment>
<sequence length="410" mass="47335">MLTKIARSLHDQISINVVNKLSARLCSYTPGNKKHSPVWAWNEWDPLEEIVLGLPDMACCPEILPEAKACISENKFDFLLKHKGKYWKDVIEPEHYKIMLDEHKNFIKILQGEGVKVVHPEPIDFAKTLCTPNFTAHGVDCAMPRDFLLIVGNEMIESTMTWRSRYFEFMCYKKLIKDYWSRGAKWTAAPKPMCKETLFKENYRADEDSTAFFDEKTSILTEEEPVFDAADFIRCGRDIFAHVSQVSNNAGIEWVRRHLAPKGIRVHSMNFVDPKPMHIDTTLFTPRPGLAITCPERPCLQIGMLKKAGWDVVVAPYPDIAKNFPYYISSQWLSLNVVMLDENRVLVEKDEIGIQKLFEKCGITPVKVPFKHCFSIGGGIHCWTSDVRRRGDLQNYFDWPQEILEKFETH</sequence>
<dbReference type="Gene3D" id="3.75.10.10">
    <property type="entry name" value="L-arginine/glycine Amidinotransferase, Chain A"/>
    <property type="match status" value="1"/>
</dbReference>
<dbReference type="OrthoDB" id="10264242at2759"/>
<keyword evidence="5" id="KW-0999">Mitochondrion inner membrane</keyword>
<dbReference type="SUPFAM" id="SSF55909">
    <property type="entry name" value="Pentein"/>
    <property type="match status" value="1"/>
</dbReference>
<comment type="function">
    <text evidence="5">Catalyzes the biosynthesis of guanidinoacetate, the immediate precursor of creatine. Creatine plays a vital role in energy metabolism in muscle tissues. May play a role in embryonic and central nervous system development.</text>
</comment>
<evidence type="ECO:0000256" key="5">
    <source>
        <dbReference type="RuleBase" id="RU367092"/>
    </source>
</evidence>
<dbReference type="EC" id="2.1.4.1" evidence="5"/>
<dbReference type="InterPro" id="IPR033195">
    <property type="entry name" value="AmidinoTrfase"/>
</dbReference>
<organism evidence="6">
    <name type="scientific">Schmidtea mediterranea</name>
    <name type="common">Freshwater planarian flatworm</name>
    <dbReference type="NCBI Taxonomy" id="79327"/>
    <lineage>
        <taxon>Eukaryota</taxon>
        <taxon>Metazoa</taxon>
        <taxon>Spiralia</taxon>
        <taxon>Lophotrochozoa</taxon>
        <taxon>Platyhelminthes</taxon>
        <taxon>Rhabditophora</taxon>
        <taxon>Seriata</taxon>
        <taxon>Tricladida</taxon>
        <taxon>Continenticola</taxon>
        <taxon>Geoplanoidea</taxon>
        <taxon>Dugesiidae</taxon>
        <taxon>Schmidtea</taxon>
    </lineage>
</organism>
<accession>A0A1S6KMF4</accession>
<dbReference type="GO" id="GO:0005758">
    <property type="term" value="C:mitochondrial intermembrane space"/>
    <property type="evidence" value="ECO:0007669"/>
    <property type="project" value="TreeGrafter"/>
</dbReference>
<feature type="active site" evidence="4">
    <location>
        <position position="228"/>
    </location>
</feature>
<protein>
    <recommendedName>
        <fullName evidence="5">Glycine amidinotransferase</fullName>
        <ecNumber evidence="5">2.1.4.1</ecNumber>
    </recommendedName>
    <alternativeName>
        <fullName evidence="5">L-arginine:glycine amidinotransferase</fullName>
    </alternativeName>
</protein>
<reference evidence="6" key="2">
    <citation type="journal article" date="2017" name="Dev. Cell">
        <title>Antagonistic Self-Organizing Patterning Systems Control Maintenance and Regeneration of the Anteroposterior Axis in Planarians.</title>
        <authorList>
            <person name="Stuckemann T."/>
            <person name="Cleland J.P."/>
            <person name="Werner S."/>
            <person name="Thi-Kim Vu H."/>
            <person name="Bayersdorf R."/>
            <person name="Liu S.Y."/>
            <person name="Friedrich B."/>
            <person name="Julicher F."/>
            <person name="Rink J.C."/>
        </authorList>
    </citation>
    <scope>NUCLEOTIDE SEQUENCE</scope>
</reference>
<dbReference type="UniPathway" id="UPA00104">
    <property type="reaction ID" value="UER00579"/>
</dbReference>
<keyword evidence="5" id="KW-0472">Membrane</keyword>
<reference evidence="6" key="1">
    <citation type="submission" date="2016-12" db="EMBL/GenBank/DDBJ databases">
        <authorList>
            <person name="Song W.-J."/>
            <person name="Kurnit D.M."/>
        </authorList>
    </citation>
    <scope>NUCLEOTIDE SEQUENCE</scope>
</reference>
<proteinExistence type="evidence at transcript level"/>
<dbReference type="PANTHER" id="PTHR10488:SF1">
    <property type="entry name" value="GLYCINE AMIDINOTRANSFERASE, MITOCHONDRIAL"/>
    <property type="match status" value="1"/>
</dbReference>
<evidence type="ECO:0000256" key="2">
    <source>
        <dbReference type="ARBA" id="ARBA00006943"/>
    </source>
</evidence>
<comment type="catalytic activity">
    <reaction evidence="5">
        <text>L-arginine + glycine = guanidinoacetate + L-ornithine</text>
        <dbReference type="Rhea" id="RHEA:13201"/>
        <dbReference type="ChEBI" id="CHEBI:32682"/>
        <dbReference type="ChEBI" id="CHEBI:46911"/>
        <dbReference type="ChEBI" id="CHEBI:57305"/>
        <dbReference type="ChEBI" id="CHEBI:57742"/>
        <dbReference type="EC" id="2.1.4.1"/>
    </reaction>
</comment>
<evidence type="ECO:0000313" key="6">
    <source>
        <dbReference type="EMBL" id="AQT19752.1"/>
    </source>
</evidence>
<keyword evidence="5" id="KW-0496">Mitochondrion</keyword>
<dbReference type="GO" id="GO:0006601">
    <property type="term" value="P:creatine biosynthetic process"/>
    <property type="evidence" value="ECO:0007669"/>
    <property type="project" value="UniProtKB-UniRule"/>
</dbReference>